<dbReference type="Proteomes" id="UP000798662">
    <property type="component" value="Chromosome 1"/>
</dbReference>
<protein>
    <submittedName>
        <fullName evidence="1">Uncharacterized protein</fullName>
    </submittedName>
</protein>
<evidence type="ECO:0000313" key="1">
    <source>
        <dbReference type="EMBL" id="KAK1860061.1"/>
    </source>
</evidence>
<organism evidence="1 2">
    <name type="scientific">Pyropia yezoensis</name>
    <name type="common">Susabi-nori</name>
    <name type="synonym">Porphyra yezoensis</name>
    <dbReference type="NCBI Taxonomy" id="2788"/>
    <lineage>
        <taxon>Eukaryota</taxon>
        <taxon>Rhodophyta</taxon>
        <taxon>Bangiophyceae</taxon>
        <taxon>Bangiales</taxon>
        <taxon>Bangiaceae</taxon>
        <taxon>Pyropia</taxon>
    </lineage>
</organism>
<accession>A0ACC3BRM1</accession>
<keyword evidence="2" id="KW-1185">Reference proteome</keyword>
<name>A0ACC3BRM1_PYRYE</name>
<gene>
    <name evidence="1" type="ORF">I4F81_002652</name>
</gene>
<evidence type="ECO:0000313" key="2">
    <source>
        <dbReference type="Proteomes" id="UP000798662"/>
    </source>
</evidence>
<comment type="caution">
    <text evidence="1">The sequence shown here is derived from an EMBL/GenBank/DDBJ whole genome shotgun (WGS) entry which is preliminary data.</text>
</comment>
<reference evidence="1" key="1">
    <citation type="submission" date="2019-11" db="EMBL/GenBank/DDBJ databases">
        <title>Nori genome reveals adaptations in red seaweeds to the harsh intertidal environment.</title>
        <authorList>
            <person name="Wang D."/>
            <person name="Mao Y."/>
        </authorList>
    </citation>
    <scope>NUCLEOTIDE SEQUENCE</scope>
    <source>
        <tissue evidence="1">Gametophyte</tissue>
    </source>
</reference>
<sequence>MDFSNRGASDEMALLLNLGIGSAITAASVLAFELLRLRVPGVYDYRRVVAAASGAAVASTPPDAVTGPVNLATAGEWSAAHPRPPAGVLPPPPGGWFAWLRPLLAALTAPPSGVVGAGGEGGWAAVAPGEVGGVPLVPFERGGVGHRPRHGRHRRHCPDPSGHPVPRAPFPGGAPFPTAEASGPSCRHPEEAASLPPPPHPDALAVTHGLDVVVALRFLRWQAALFTGLTLLAGGLGPLYRSAAGATAAAAGGRDGPGAAAAASAAAGGLAAYSLGAVPPGDRLRLGAALVVDIAVTAAVGATLYWQAAAYARARVAHAARRGAPEALAVLLTDIPADAAAAAAAPAAGNDVDERGRGGWGADGTRDGAPGSGFCAAVTAYWEGVLGAGAVAGVVPAVDPAAARRAVVRFWAAVDAAEKAEWRAADAAGAVPGRGRVGGGGGTWRRLCGIGGDRDGGGGRRRRRHRLHPVRRPVVRPVWVARRTDGLWGCLGWGPAPPEDAVTYWRRQVDDRRAAVVDAQAMYGLGGRGGPIAATSPAGKVPCDLGGDPLAAAATAAAAATGLPDVALAPPPPVAPPLPRMKRPQLSRGAPPPAGPTASIGCGESGATTASPRAAVVVFRTPLLAAIAAQLSVSPNPLTWTALPAPPPPLVHWTKLSLPPSQVLPRRLLSLAAALAVTLFWVAPLTAITGLANARALASVPGLHWLSGLVAAAPAAAAFVEGLLPPLLLSTFMRVVPALLRAAVNLRRLRSRASVDARVVSWLFHFQTTSFLFVLLAGSLASNIKVFIAQPPHMLRVLASSVARQGLFFLQYVLAHALWFTPPELTAWWRLAARALRRRVGAQTERALAAADAADAAPDYHALYPGAMVVSLVGLVYSTITPALLPACAMFHTVTYVCAGYNLTFAATAGPGDSGGVLFPRAAAGVGVALLVKHATMAGFYGTIQWTPGGVVSVVLLVGTAAYLSWLRGRFRATASHGAAAYGAAVGRARLAEHRRRLAAAAPGASPSGCGSCGSDDGVDAAALDAAAAAAVAAEAAAAAAAAVAAYTPPPLVPLPVVVANRNGLTGAGAKAVALGDDGSDGDAAAAAAATTCGVGGGEGAAAGDSSSPGYASDGDAPDRSADTLPLYRRNCRGGGADPVVVRI</sequence>
<dbReference type="EMBL" id="CM020618">
    <property type="protein sequence ID" value="KAK1860061.1"/>
    <property type="molecule type" value="Genomic_DNA"/>
</dbReference>
<proteinExistence type="predicted"/>